<evidence type="ECO:0000256" key="1">
    <source>
        <dbReference type="ARBA" id="ARBA00010876"/>
    </source>
</evidence>
<dbReference type="InterPro" id="IPR006224">
    <property type="entry name" value="PsdUridine_synth_RluA-like_CS"/>
</dbReference>
<dbReference type="SUPFAM" id="SSF55120">
    <property type="entry name" value="Pseudouridine synthase"/>
    <property type="match status" value="1"/>
</dbReference>
<reference evidence="4 5" key="1">
    <citation type="submission" date="2017-09" db="EMBL/GenBank/DDBJ databases">
        <authorList>
            <person name="Jakob F."/>
        </authorList>
    </citation>
    <scope>NUCLEOTIDE SEQUENCE [LARGE SCALE GENOMIC DNA]</scope>
    <source>
        <strain evidence="4 5">TMW 2.1880</strain>
    </source>
</reference>
<accession>A0ABR5ZMH1</accession>
<evidence type="ECO:0000313" key="4">
    <source>
        <dbReference type="EMBL" id="MBA5725527.1"/>
    </source>
</evidence>
<feature type="region of interest" description="Disordered" evidence="2">
    <location>
        <begin position="132"/>
        <end position="151"/>
    </location>
</feature>
<evidence type="ECO:0000313" key="5">
    <source>
        <dbReference type="Proteomes" id="UP001516390"/>
    </source>
</evidence>
<dbReference type="InterPro" id="IPR020103">
    <property type="entry name" value="PsdUridine_synth_cat_dom_sf"/>
</dbReference>
<dbReference type="Proteomes" id="UP001516390">
    <property type="component" value="Unassembled WGS sequence"/>
</dbReference>
<evidence type="ECO:0000256" key="2">
    <source>
        <dbReference type="SAM" id="MobiDB-lite"/>
    </source>
</evidence>
<feature type="domain" description="Pseudouridine synthase RsuA/RluA-like" evidence="3">
    <location>
        <begin position="21"/>
        <end position="183"/>
    </location>
</feature>
<organism evidence="4 5">
    <name type="scientific">Bombella favorum</name>
    <dbReference type="NCBI Taxonomy" id="2039164"/>
    <lineage>
        <taxon>Bacteria</taxon>
        <taxon>Pseudomonadati</taxon>
        <taxon>Pseudomonadota</taxon>
        <taxon>Alphaproteobacteria</taxon>
        <taxon>Acetobacterales</taxon>
        <taxon>Acetobacteraceae</taxon>
        <taxon>Bombella</taxon>
    </lineage>
</organism>
<proteinExistence type="inferred from homology"/>
<keyword evidence="5" id="KW-1185">Reference proteome</keyword>
<evidence type="ECO:0000259" key="3">
    <source>
        <dbReference type="Pfam" id="PF00849"/>
    </source>
</evidence>
<dbReference type="PANTHER" id="PTHR21600:SF87">
    <property type="entry name" value="RNA PSEUDOURIDYLATE SYNTHASE DOMAIN-CONTAINING PROTEIN 1"/>
    <property type="match status" value="1"/>
</dbReference>
<dbReference type="InterPro" id="IPR006145">
    <property type="entry name" value="PsdUridine_synth_RsuA/RluA"/>
</dbReference>
<protein>
    <submittedName>
        <fullName evidence="4">RNA pseudouridine synthase</fullName>
    </submittedName>
</protein>
<dbReference type="Gene3D" id="3.30.2350.10">
    <property type="entry name" value="Pseudouridine synthase"/>
    <property type="match status" value="1"/>
</dbReference>
<dbReference type="PROSITE" id="PS01129">
    <property type="entry name" value="PSI_RLU"/>
    <property type="match status" value="1"/>
</dbReference>
<dbReference type="EMBL" id="NWUS01000001">
    <property type="protein sequence ID" value="MBA5725527.1"/>
    <property type="molecule type" value="Genomic_DNA"/>
</dbReference>
<comment type="similarity">
    <text evidence="1">Belongs to the pseudouridine synthase RluA family.</text>
</comment>
<dbReference type="Pfam" id="PF00849">
    <property type="entry name" value="PseudoU_synth_2"/>
    <property type="match status" value="1"/>
</dbReference>
<sequence length="257" mass="28030">MAAPPLFLPGKELPILWEDRHFVVINKPAGLAAHPGPRTQDSVEARLVPQKRGGPWLVHRLDADTAGCLLIARRKSALVAAQHAFAEHKTVKRYWALVDGRPTEEKGTLTTLLRRVSSAQQGWKMVSEAIPQTASTKKAASPQETQNKPAQTSWRILASNGASSLLELTLHTGRTHQARVHCAMLGTPIYGDQLYGNPRRVGKLRLLARSLEVPVKLAPMGGGKAAERNLEPYCIQAIAGDVELEQFLQSHAITTSS</sequence>
<comment type="caution">
    <text evidence="4">The sequence shown here is derived from an EMBL/GenBank/DDBJ whole genome shotgun (WGS) entry which is preliminary data.</text>
</comment>
<gene>
    <name evidence="4" type="ORF">CPA57_04445</name>
</gene>
<dbReference type="RefSeq" id="WP_182081596.1">
    <property type="nucleotide sequence ID" value="NZ_NWUS01000001.1"/>
</dbReference>
<dbReference type="InterPro" id="IPR050188">
    <property type="entry name" value="RluA_PseudoU_synthase"/>
</dbReference>
<name>A0ABR5ZMH1_9PROT</name>
<dbReference type="CDD" id="cd02869">
    <property type="entry name" value="PseudoU_synth_RluA_like"/>
    <property type="match status" value="1"/>
</dbReference>
<dbReference type="PANTHER" id="PTHR21600">
    <property type="entry name" value="MITOCHONDRIAL RNA PSEUDOURIDINE SYNTHASE"/>
    <property type="match status" value="1"/>
</dbReference>